<feature type="domain" description="N6 adenine-specific DNA methyltransferase N-terminal" evidence="10">
    <location>
        <begin position="9"/>
        <end position="125"/>
    </location>
</feature>
<dbReference type="GO" id="GO:0008168">
    <property type="term" value="F:methyltransferase activity"/>
    <property type="evidence" value="ECO:0007669"/>
    <property type="project" value="UniProtKB-KW"/>
</dbReference>
<evidence type="ECO:0000259" key="9">
    <source>
        <dbReference type="Pfam" id="PF02384"/>
    </source>
</evidence>
<evidence type="ECO:0000313" key="12">
    <source>
        <dbReference type="Proteomes" id="UP000886469"/>
    </source>
</evidence>
<dbReference type="RefSeq" id="WP_169068923.1">
    <property type="nucleotide sequence ID" value="NZ_JAZKUC010000001.1"/>
</dbReference>
<evidence type="ECO:0000259" key="10">
    <source>
        <dbReference type="Pfam" id="PF12161"/>
    </source>
</evidence>
<protein>
    <recommendedName>
        <fullName evidence="2">site-specific DNA-methyltransferase (adenine-specific)</fullName>
        <ecNumber evidence="2">2.1.1.72</ecNumber>
    </recommendedName>
</protein>
<dbReference type="InterPro" id="IPR022749">
    <property type="entry name" value="D12N6_MeTrfase_N"/>
</dbReference>
<evidence type="ECO:0000256" key="8">
    <source>
        <dbReference type="SAM" id="Coils"/>
    </source>
</evidence>
<dbReference type="InterPro" id="IPR029063">
    <property type="entry name" value="SAM-dependent_MTases_sf"/>
</dbReference>
<evidence type="ECO:0000256" key="1">
    <source>
        <dbReference type="ARBA" id="ARBA00006594"/>
    </source>
</evidence>
<evidence type="ECO:0000256" key="7">
    <source>
        <dbReference type="ARBA" id="ARBA00047942"/>
    </source>
</evidence>
<dbReference type="PRINTS" id="PR00507">
    <property type="entry name" value="N12N6MTFRASE"/>
</dbReference>
<dbReference type="Pfam" id="PF12161">
    <property type="entry name" value="HsdM_N"/>
    <property type="match status" value="1"/>
</dbReference>
<dbReference type="Pfam" id="PF02384">
    <property type="entry name" value="N6_Mtase"/>
    <property type="match status" value="1"/>
</dbReference>
<reference evidence="11" key="1">
    <citation type="submission" date="2019-03" db="EMBL/GenBank/DDBJ databases">
        <title>Metabolic reconstructions from genomes of highly enriched 'Candidatus Accumulibacter' and 'Candidatus Competibacter' bioreactor populations.</title>
        <authorList>
            <person name="Annavajhala M.K."/>
            <person name="Welles L."/>
            <person name="Abbas B."/>
            <person name="Sorokin D."/>
            <person name="Park H."/>
            <person name="Van Loosdrecht M."/>
            <person name="Chandran K."/>
        </authorList>
    </citation>
    <scope>NUCLEOTIDE SEQUENCE</scope>
    <source>
        <strain evidence="11">SBR_L</strain>
    </source>
</reference>
<dbReference type="SUPFAM" id="SSF53335">
    <property type="entry name" value="S-adenosyl-L-methionine-dependent methyltransferases"/>
    <property type="match status" value="1"/>
</dbReference>
<comment type="caution">
    <text evidence="11">The sequence shown here is derived from an EMBL/GenBank/DDBJ whole genome shotgun (WGS) entry which is preliminary data.</text>
</comment>
<evidence type="ECO:0000256" key="6">
    <source>
        <dbReference type="ARBA" id="ARBA00022747"/>
    </source>
</evidence>
<evidence type="ECO:0000313" key="11">
    <source>
        <dbReference type="EMBL" id="NMQ03794.1"/>
    </source>
</evidence>
<keyword evidence="5" id="KW-0949">S-adenosyl-L-methionine</keyword>
<comment type="catalytic activity">
    <reaction evidence="7">
        <text>a 2'-deoxyadenosine in DNA + S-adenosyl-L-methionine = an N(6)-methyl-2'-deoxyadenosine in DNA + S-adenosyl-L-homocysteine + H(+)</text>
        <dbReference type="Rhea" id="RHEA:15197"/>
        <dbReference type="Rhea" id="RHEA-COMP:12418"/>
        <dbReference type="Rhea" id="RHEA-COMP:12419"/>
        <dbReference type="ChEBI" id="CHEBI:15378"/>
        <dbReference type="ChEBI" id="CHEBI:57856"/>
        <dbReference type="ChEBI" id="CHEBI:59789"/>
        <dbReference type="ChEBI" id="CHEBI:90615"/>
        <dbReference type="ChEBI" id="CHEBI:90616"/>
        <dbReference type="EC" id="2.1.1.72"/>
    </reaction>
</comment>
<dbReference type="Gene3D" id="3.40.50.150">
    <property type="entry name" value="Vaccinia Virus protein VP39"/>
    <property type="match status" value="1"/>
</dbReference>
<dbReference type="GO" id="GO:0032259">
    <property type="term" value="P:methylation"/>
    <property type="evidence" value="ECO:0007669"/>
    <property type="project" value="UniProtKB-KW"/>
</dbReference>
<organism evidence="11 12">
    <name type="scientific">Candidatus Accumulibacter contiguus</name>
    <dbReference type="NCBI Taxonomy" id="2954381"/>
    <lineage>
        <taxon>Bacteria</taxon>
        <taxon>Pseudomonadati</taxon>
        <taxon>Pseudomonadota</taxon>
        <taxon>Betaproteobacteria</taxon>
        <taxon>Candidatus Accumulibacter</taxon>
    </lineage>
</organism>
<name>A0ABX1T3V0_9PROT</name>
<dbReference type="InterPro" id="IPR051537">
    <property type="entry name" value="DNA_Adenine_Mtase"/>
</dbReference>
<gene>
    <name evidence="11" type="ORF">E4Q08_00185</name>
</gene>
<dbReference type="Gene3D" id="1.20.1260.30">
    <property type="match status" value="1"/>
</dbReference>
<accession>A0ABX1T3V0</accession>
<dbReference type="Proteomes" id="UP000886469">
    <property type="component" value="Unassembled WGS sequence"/>
</dbReference>
<dbReference type="EMBL" id="SPMX01000001">
    <property type="protein sequence ID" value="NMQ03794.1"/>
    <property type="molecule type" value="Genomic_DNA"/>
</dbReference>
<dbReference type="PANTHER" id="PTHR42933:SF3">
    <property type="entry name" value="TYPE I RESTRICTION ENZYME MJAVIII METHYLASE SUBUNIT"/>
    <property type="match status" value="1"/>
</dbReference>
<evidence type="ECO:0000256" key="3">
    <source>
        <dbReference type="ARBA" id="ARBA00022603"/>
    </source>
</evidence>
<dbReference type="PANTHER" id="PTHR42933">
    <property type="entry name" value="SLR6095 PROTEIN"/>
    <property type="match status" value="1"/>
</dbReference>
<keyword evidence="6" id="KW-0680">Restriction system</keyword>
<sequence>MARLSLAKLERHLYAAADILRSKMDASEYKDFIFGMLFLKRCSDVFEAEREKVVADHGEAFAYDPMFYDSFFVPSESRWQYLIDNLNADRYATLLNTALTKLGEHNGPLEGVLDHIDFMKQVGNKRVINDEDCRALARHFNRYRFRNGDFQFSDLLGAAYEFLINMFAESAGKKGGDFYTPRDVVRLMVRLLKPGQGMSVYDPTCGSGGMLILSKEYVEQCGGNSADMRLAGQVLDVSAWTICKLNMILHGIPDAHIEREDTLLHPLHREAGELERFDRVIANPPFSQNYSRTNMEFPERFRWGWCPTTGKKGDLMFAQHMLAVCKPTGMVATVMPHGVLFRGGEERKIRQKWIEQDLVEAVIGLPQNLFYGATIPAGILVLRPESNRKPAGRRGQVLFINADAEYHAGRAQNYLKPEHVEKIVSTFERFENVPAYARAVSVQELADNDYNLNIRRYVDNAPPPEPHDVRAHLQGGIPVAEIEAKRSLFEAVGLNPEHLFTFRNGPSASSAHSAPGVREPSAHYLAAQTSYADFADILDSRADIRRLIEADTGIRDRREQIFAACDDWWATHSHQLADLPNRRDLNGVRSEFLETFGVALSPIGALDRFQLAGVVAGWWSDSLPDLKTLMERGFAGVIEGWLDAIADALEDDESSGPIFDPFTHPLVLSTMQDYLARIEAERQEITRLRAEKEAWEAENPPEDEEEAEGWNYARNLERRIKELKDSIREDLKRFKELEKKLGMKKYAGNTAFAAEHAGIKAQLAPTLEQIAALQAELEPYETITADLAATRARYRELLNQFLDTLTKRCNDMSGEQTATMVLRLLEERVQAALDGAIARRRQVLISCIERLWDKYSVTLHQMQRTQQALRGSVGQLLQGLGYVL</sequence>
<keyword evidence="8" id="KW-0175">Coiled coil</keyword>
<dbReference type="InterPro" id="IPR038333">
    <property type="entry name" value="T1MK-like_N_sf"/>
</dbReference>
<evidence type="ECO:0000256" key="5">
    <source>
        <dbReference type="ARBA" id="ARBA00022691"/>
    </source>
</evidence>
<keyword evidence="12" id="KW-1185">Reference proteome</keyword>
<evidence type="ECO:0000256" key="4">
    <source>
        <dbReference type="ARBA" id="ARBA00022679"/>
    </source>
</evidence>
<feature type="domain" description="DNA methylase adenine-specific" evidence="9">
    <location>
        <begin position="153"/>
        <end position="460"/>
    </location>
</feature>
<keyword evidence="3 11" id="KW-0489">Methyltransferase</keyword>
<evidence type="ECO:0000256" key="2">
    <source>
        <dbReference type="ARBA" id="ARBA00011900"/>
    </source>
</evidence>
<keyword evidence="4" id="KW-0808">Transferase</keyword>
<comment type="similarity">
    <text evidence="1">Belongs to the N(4)/N(6)-methyltransferase family.</text>
</comment>
<proteinExistence type="inferred from homology"/>
<feature type="coiled-coil region" evidence="8">
    <location>
        <begin position="671"/>
        <end position="740"/>
    </location>
</feature>
<dbReference type="EC" id="2.1.1.72" evidence="2"/>
<dbReference type="InterPro" id="IPR003356">
    <property type="entry name" value="DNA_methylase_A-5"/>
</dbReference>